<reference evidence="1 2" key="1">
    <citation type="journal article" date="2018" name="Mol. Biol. Evol.">
        <title>Broad Genomic Sampling Reveals a Smut Pathogenic Ancestry of the Fungal Clade Ustilaginomycotina.</title>
        <authorList>
            <person name="Kijpornyongpan T."/>
            <person name="Mondo S.J."/>
            <person name="Barry K."/>
            <person name="Sandor L."/>
            <person name="Lee J."/>
            <person name="Lipzen A."/>
            <person name="Pangilinan J."/>
            <person name="LaButti K."/>
            <person name="Hainaut M."/>
            <person name="Henrissat B."/>
            <person name="Grigoriev I.V."/>
            <person name="Spatafora J.W."/>
            <person name="Aime M.C."/>
        </authorList>
    </citation>
    <scope>NUCLEOTIDE SEQUENCE [LARGE SCALE GENOMIC DNA]</scope>
    <source>
        <strain evidence="1 2">SA 807</strain>
    </source>
</reference>
<evidence type="ECO:0000313" key="2">
    <source>
        <dbReference type="Proteomes" id="UP000245626"/>
    </source>
</evidence>
<proteinExistence type="predicted"/>
<accession>A0ACD0NQG6</accession>
<gene>
    <name evidence="1" type="ORF">IE53DRAFT_214790</name>
</gene>
<keyword evidence="2" id="KW-1185">Reference proteome</keyword>
<dbReference type="Proteomes" id="UP000245626">
    <property type="component" value="Unassembled WGS sequence"/>
</dbReference>
<organism evidence="1 2">
    <name type="scientific">Violaceomyces palustris</name>
    <dbReference type="NCBI Taxonomy" id="1673888"/>
    <lineage>
        <taxon>Eukaryota</taxon>
        <taxon>Fungi</taxon>
        <taxon>Dikarya</taxon>
        <taxon>Basidiomycota</taxon>
        <taxon>Ustilaginomycotina</taxon>
        <taxon>Ustilaginomycetes</taxon>
        <taxon>Violaceomycetales</taxon>
        <taxon>Violaceomycetaceae</taxon>
        <taxon>Violaceomyces</taxon>
    </lineage>
</organism>
<name>A0ACD0NQG6_9BASI</name>
<evidence type="ECO:0000313" key="1">
    <source>
        <dbReference type="EMBL" id="PWN48068.1"/>
    </source>
</evidence>
<dbReference type="EMBL" id="KZ820275">
    <property type="protein sequence ID" value="PWN48068.1"/>
    <property type="molecule type" value="Genomic_DNA"/>
</dbReference>
<protein>
    <submittedName>
        <fullName evidence="1">Uncharacterized protein</fullName>
    </submittedName>
</protein>
<sequence>MHHRREHRRHIHVQKRSLSLQRTFRVHPRSSRFWGRVERGGGGGFNRLLHATAPILITKNLAFLFFCFPPITDWIRFSITRTTVCFPFKCL</sequence>